<dbReference type="AlphaFoldDB" id="A0A4Y1RW30"/>
<gene>
    <name evidence="1" type="ORF">Prudu_020282</name>
</gene>
<evidence type="ECO:0000313" key="1">
    <source>
        <dbReference type="EMBL" id="BBH08165.1"/>
    </source>
</evidence>
<name>A0A4Y1RW30_PRUDU</name>
<dbReference type="EMBL" id="AP019303">
    <property type="protein sequence ID" value="BBH08165.1"/>
    <property type="molecule type" value="Genomic_DNA"/>
</dbReference>
<sequence>MLVIDLQFRQKMIFRGDLNDPSNLNYKDGVNSCCGTGPYGGIFTCGGTKEVKDYQLCVKILMIMYGGILFIPLRGSMRTLQDSLEWAPFLCRAIQPRRALLS</sequence>
<accession>A0A4Y1RW30</accession>
<reference evidence="1" key="1">
    <citation type="journal article" date="2019" name="Science">
        <title>Mutation of a bHLH transcription factor allowed almond domestication.</title>
        <authorList>
            <person name="Sanchez-Perez R."/>
            <person name="Pavan S."/>
            <person name="Mazzeo R."/>
            <person name="Moldovan C."/>
            <person name="Aiese Cigliano R."/>
            <person name="Del Cueto J."/>
            <person name="Ricciardi F."/>
            <person name="Lotti C."/>
            <person name="Ricciardi L."/>
            <person name="Dicenta F."/>
            <person name="Lopez-Marques R.L."/>
            <person name="Lindberg Moller B."/>
        </authorList>
    </citation>
    <scope>NUCLEOTIDE SEQUENCE</scope>
</reference>
<protein>
    <submittedName>
        <fullName evidence="1">Uncharacterized protein</fullName>
    </submittedName>
</protein>
<organism evidence="1">
    <name type="scientific">Prunus dulcis</name>
    <name type="common">Almond</name>
    <name type="synonym">Amygdalus dulcis</name>
    <dbReference type="NCBI Taxonomy" id="3755"/>
    <lineage>
        <taxon>Eukaryota</taxon>
        <taxon>Viridiplantae</taxon>
        <taxon>Streptophyta</taxon>
        <taxon>Embryophyta</taxon>
        <taxon>Tracheophyta</taxon>
        <taxon>Spermatophyta</taxon>
        <taxon>Magnoliopsida</taxon>
        <taxon>eudicotyledons</taxon>
        <taxon>Gunneridae</taxon>
        <taxon>Pentapetalae</taxon>
        <taxon>rosids</taxon>
        <taxon>fabids</taxon>
        <taxon>Rosales</taxon>
        <taxon>Rosaceae</taxon>
        <taxon>Amygdaloideae</taxon>
        <taxon>Amygdaleae</taxon>
        <taxon>Prunus</taxon>
    </lineage>
</organism>
<proteinExistence type="predicted"/>